<reference evidence="2" key="1">
    <citation type="submission" date="2021-02" db="EMBL/GenBank/DDBJ databases">
        <authorList>
            <person name="Dougan E. K."/>
            <person name="Rhodes N."/>
            <person name="Thang M."/>
            <person name="Chan C."/>
        </authorList>
    </citation>
    <scope>NUCLEOTIDE SEQUENCE</scope>
</reference>
<sequence length="587" mass="65139">MDFFTYRFLYGASVLSRDIQQRSWVRRKTLNSPEQSRWNAAAALLLKGSCGARITPKIAARAGPFFRNILSANPAAARSAQVAYVTALEYLSQRGFGSIERKDACPTTLPQLLKKHHVFLPESCKRHLADTGIHLLTFGLHLPEESAQPGGICPGPVEETEIGATATSRGYSPSSRDVLPQDTEAESIRQEDDEEEEEEDWTVLVNKPAPGMPNTYAALRKWMERALGQAKDTGIYDYKEKRAGALRRVMTAACKAGACEACSKRIKAVLTVSWDGGTQVWLGAKGKHGTLHQPDGGLLWSVGEMYAIMQHATQNPNLGAKDVRKALQDAGFAVRCTSEQLVQWAAQGRVCAMWTCAGMVQRGRGACNKVVKLVVDGKQQIVSNDYTILTLSFLVPSETVSKTWVGKSHTASAELHIATQQPFVQALLNTEAEGNVLDVFNAACELGQRYCELDLRSQVLQVHKDFAKGIENARRRAFPASRPCDDYAHMRRASYNKLKQLLGVKPKLPGAQSERKDDGDETRELNSKAAANFRHLDKIVQLSRHLPTLQFFDAVWHLALQWLESCSKQTFKYWTDTYFDKIPATAL</sequence>
<comment type="caution">
    <text evidence="2">The sequence shown here is derived from an EMBL/GenBank/DDBJ whole genome shotgun (WGS) entry which is preliminary data.</text>
</comment>
<protein>
    <submittedName>
        <fullName evidence="2">Uncharacterized protein</fullName>
    </submittedName>
</protein>
<keyword evidence="3" id="KW-1185">Reference proteome</keyword>
<feature type="region of interest" description="Disordered" evidence="1">
    <location>
        <begin position="165"/>
        <end position="200"/>
    </location>
</feature>
<gene>
    <name evidence="2" type="ORF">SNEC2469_LOCUS7474</name>
</gene>
<feature type="compositionally biased region" description="Acidic residues" evidence="1">
    <location>
        <begin position="191"/>
        <end position="200"/>
    </location>
</feature>
<dbReference type="AlphaFoldDB" id="A0A812NT34"/>
<name>A0A812NT34_9DINO</name>
<organism evidence="2 3">
    <name type="scientific">Symbiodinium necroappetens</name>
    <dbReference type="NCBI Taxonomy" id="1628268"/>
    <lineage>
        <taxon>Eukaryota</taxon>
        <taxon>Sar</taxon>
        <taxon>Alveolata</taxon>
        <taxon>Dinophyceae</taxon>
        <taxon>Suessiales</taxon>
        <taxon>Symbiodiniaceae</taxon>
        <taxon>Symbiodinium</taxon>
    </lineage>
</organism>
<dbReference type="Proteomes" id="UP000601435">
    <property type="component" value="Unassembled WGS sequence"/>
</dbReference>
<dbReference type="EMBL" id="CAJNJA010012673">
    <property type="protein sequence ID" value="CAE7302405.1"/>
    <property type="molecule type" value="Genomic_DNA"/>
</dbReference>
<dbReference type="OrthoDB" id="410126at2759"/>
<feature type="compositionally biased region" description="Polar residues" evidence="1">
    <location>
        <begin position="165"/>
        <end position="175"/>
    </location>
</feature>
<proteinExistence type="predicted"/>
<evidence type="ECO:0000256" key="1">
    <source>
        <dbReference type="SAM" id="MobiDB-lite"/>
    </source>
</evidence>
<accession>A0A812NT34</accession>
<evidence type="ECO:0000313" key="3">
    <source>
        <dbReference type="Proteomes" id="UP000601435"/>
    </source>
</evidence>
<evidence type="ECO:0000313" key="2">
    <source>
        <dbReference type="EMBL" id="CAE7302405.1"/>
    </source>
</evidence>